<evidence type="ECO:0000256" key="2">
    <source>
        <dbReference type="ARBA" id="ARBA00000751"/>
    </source>
</evidence>
<comment type="caution">
    <text evidence="5">The sequence shown here is derived from an EMBL/GenBank/DDBJ whole genome shotgun (WGS) entry which is preliminary data.</text>
</comment>
<feature type="domain" description="DUF7639" evidence="4">
    <location>
        <begin position="112"/>
        <end position="200"/>
    </location>
</feature>
<keyword evidence="6" id="KW-1185">Reference proteome</keyword>
<keyword evidence="5" id="KW-0808">Transferase</keyword>
<dbReference type="GO" id="GO:0016740">
    <property type="term" value="F:transferase activity"/>
    <property type="evidence" value="ECO:0007669"/>
    <property type="project" value="UniProtKB-KW"/>
</dbReference>
<dbReference type="Proteomes" id="UP000317893">
    <property type="component" value="Unassembled WGS sequence"/>
</dbReference>
<dbReference type="CDD" id="cd15457">
    <property type="entry name" value="NADAR"/>
    <property type="match status" value="1"/>
</dbReference>
<comment type="catalytic activity">
    <reaction evidence="2">
        <text>2,5-diamino-6-hydroxy-4-(5-phosphoribosylamino)-pyrimidine + H2O = 2,5,6-triamino-4-hydroxypyrimidine + D-ribose 5-phosphate</text>
        <dbReference type="Rhea" id="RHEA:23436"/>
        <dbReference type="ChEBI" id="CHEBI:15377"/>
        <dbReference type="ChEBI" id="CHEBI:58614"/>
        <dbReference type="ChEBI" id="CHEBI:78346"/>
        <dbReference type="ChEBI" id="CHEBI:137796"/>
    </reaction>
</comment>
<comment type="catalytic activity">
    <reaction evidence="1">
        <text>5-amino-6-(5-phospho-D-ribosylamino)uracil + H2O = 5,6-diaminouracil + D-ribose 5-phosphate</text>
        <dbReference type="Rhea" id="RHEA:55020"/>
        <dbReference type="ChEBI" id="CHEBI:15377"/>
        <dbReference type="ChEBI" id="CHEBI:46252"/>
        <dbReference type="ChEBI" id="CHEBI:58453"/>
        <dbReference type="ChEBI" id="CHEBI:78346"/>
    </reaction>
</comment>
<organism evidence="5 6">
    <name type="scientific">Lapillicoccus jejuensis</name>
    <dbReference type="NCBI Taxonomy" id="402171"/>
    <lineage>
        <taxon>Bacteria</taxon>
        <taxon>Bacillati</taxon>
        <taxon>Actinomycetota</taxon>
        <taxon>Actinomycetes</taxon>
        <taxon>Micrococcales</taxon>
        <taxon>Intrasporangiaceae</taxon>
        <taxon>Lapillicoccus</taxon>
    </lineage>
</organism>
<evidence type="ECO:0000256" key="1">
    <source>
        <dbReference type="ARBA" id="ARBA00000022"/>
    </source>
</evidence>
<evidence type="ECO:0000313" key="6">
    <source>
        <dbReference type="Proteomes" id="UP000317893"/>
    </source>
</evidence>
<reference evidence="5 6" key="1">
    <citation type="submission" date="2019-06" db="EMBL/GenBank/DDBJ databases">
        <title>Sequencing the genomes of 1000 actinobacteria strains.</title>
        <authorList>
            <person name="Klenk H.-P."/>
        </authorList>
    </citation>
    <scope>NUCLEOTIDE SEQUENCE [LARGE SCALE GENOMIC DNA]</scope>
    <source>
        <strain evidence="5 6">DSM 18607</strain>
    </source>
</reference>
<dbReference type="RefSeq" id="WP_141849053.1">
    <property type="nucleotide sequence ID" value="NZ_BAAAPR010000007.1"/>
</dbReference>
<gene>
    <name evidence="5" type="ORF">FB458_2841</name>
</gene>
<dbReference type="EMBL" id="VFMN01000001">
    <property type="protein sequence ID" value="TQJ09727.1"/>
    <property type="molecule type" value="Genomic_DNA"/>
</dbReference>
<evidence type="ECO:0000259" key="3">
    <source>
        <dbReference type="Pfam" id="PF24644"/>
    </source>
</evidence>
<dbReference type="Gene3D" id="1.10.357.40">
    <property type="entry name" value="YbiA-like"/>
    <property type="match status" value="1"/>
</dbReference>
<name>A0A542E322_9MICO</name>
<dbReference type="Pfam" id="PF24645">
    <property type="entry name" value="DUF7639"/>
    <property type="match status" value="1"/>
</dbReference>
<proteinExistence type="predicted"/>
<dbReference type="InterPro" id="IPR056055">
    <property type="entry name" value="DUF7638"/>
</dbReference>
<feature type="domain" description="DUF7638" evidence="3">
    <location>
        <begin position="7"/>
        <end position="110"/>
    </location>
</feature>
<dbReference type="SUPFAM" id="SSF143990">
    <property type="entry name" value="YbiA-like"/>
    <property type="match status" value="1"/>
</dbReference>
<sequence length="380" mass="42328">MAMWSRTSRDVDGESVIGSWRHAFINNGGSYYLTDLIVYADGLVDCWGLVTVEQFRDKLRSGWVATSLKEGAEASAHELASWTFKNVQSWVGADELYREVVDQIETLNGRLDSAGRCLEALDLFLAEQTDANRQRLAGAYDDIPEHRRRYILGDMDAKDWPLQVLITPLGKKLAGQSVTEERRETALAYFAEWRAGRDEAAERTPTVAPAVVVPGSFHHNGWPDPPGILGLHTQYPAPVRIGDVLYPTVEHAYWALRTTDRAVQDAVLAEPNTYRLSQIASGIPARPGWDASLQATIAHLLRAKFQQHEALALELLATGEGRIVFNAAGFGDTYAYNSRRHLIGRLLELVRAEQQAWRAGLLDLGALDQSETPNFVVYEE</sequence>
<dbReference type="OrthoDB" id="643483at2"/>
<dbReference type="InterPro" id="IPR012816">
    <property type="entry name" value="NADAR"/>
</dbReference>
<dbReference type="Pfam" id="PF24644">
    <property type="entry name" value="DUF7638"/>
    <property type="match status" value="1"/>
</dbReference>
<protein>
    <submittedName>
        <fullName evidence="5">Putative NAD-dependent protein-ADP-ribosyltransferase YbiA (DUF1768 family)</fullName>
    </submittedName>
</protein>
<dbReference type="InterPro" id="IPR037238">
    <property type="entry name" value="YbiA-like_sf"/>
</dbReference>
<evidence type="ECO:0000313" key="5">
    <source>
        <dbReference type="EMBL" id="TQJ09727.1"/>
    </source>
</evidence>
<dbReference type="InterPro" id="IPR056056">
    <property type="entry name" value="DUF7639"/>
</dbReference>
<dbReference type="AlphaFoldDB" id="A0A542E322"/>
<evidence type="ECO:0000259" key="4">
    <source>
        <dbReference type="Pfam" id="PF24645"/>
    </source>
</evidence>
<accession>A0A542E322</accession>